<feature type="domain" description="PIN" evidence="5">
    <location>
        <begin position="9"/>
        <end position="123"/>
    </location>
</feature>
<keyword evidence="2" id="KW-0479">Metal-binding</keyword>
<protein>
    <submittedName>
        <fullName evidence="6">PIN domain-containing protein</fullName>
    </submittedName>
</protein>
<evidence type="ECO:0000256" key="3">
    <source>
        <dbReference type="ARBA" id="ARBA00022801"/>
    </source>
</evidence>
<comment type="caution">
    <text evidence="6">The sequence shown here is derived from an EMBL/GenBank/DDBJ whole genome shotgun (WGS) entry which is preliminary data.</text>
</comment>
<gene>
    <name evidence="6" type="ORF">EII35_12615</name>
</gene>
<keyword evidence="1" id="KW-0540">Nuclease</keyword>
<dbReference type="AlphaFoldDB" id="A0A3P1WVQ0"/>
<dbReference type="GO" id="GO:0004518">
    <property type="term" value="F:nuclease activity"/>
    <property type="evidence" value="ECO:0007669"/>
    <property type="project" value="UniProtKB-KW"/>
</dbReference>
<dbReference type="RefSeq" id="WP_125228824.1">
    <property type="nucleotide sequence ID" value="NZ_RQYT01000039.1"/>
</dbReference>
<dbReference type="Gene3D" id="3.40.50.1010">
    <property type="entry name" value="5'-nuclease"/>
    <property type="match status" value="1"/>
</dbReference>
<evidence type="ECO:0000313" key="7">
    <source>
        <dbReference type="Proteomes" id="UP000280935"/>
    </source>
</evidence>
<dbReference type="InterPro" id="IPR029060">
    <property type="entry name" value="PIN-like_dom_sf"/>
</dbReference>
<evidence type="ECO:0000313" key="6">
    <source>
        <dbReference type="EMBL" id="RRD48453.1"/>
    </source>
</evidence>
<keyword evidence="4" id="KW-0460">Magnesium</keyword>
<dbReference type="InterPro" id="IPR002716">
    <property type="entry name" value="PIN_dom"/>
</dbReference>
<dbReference type="Pfam" id="PF01850">
    <property type="entry name" value="PIN"/>
    <property type="match status" value="1"/>
</dbReference>
<dbReference type="EMBL" id="RQYT01000039">
    <property type="protein sequence ID" value="RRD48453.1"/>
    <property type="molecule type" value="Genomic_DNA"/>
</dbReference>
<dbReference type="OrthoDB" id="1525146at2"/>
<dbReference type="GO" id="GO:0016787">
    <property type="term" value="F:hydrolase activity"/>
    <property type="evidence" value="ECO:0007669"/>
    <property type="project" value="UniProtKB-KW"/>
</dbReference>
<accession>A0A3P1WVQ0</accession>
<dbReference type="SUPFAM" id="SSF88723">
    <property type="entry name" value="PIN domain-like"/>
    <property type="match status" value="1"/>
</dbReference>
<evidence type="ECO:0000256" key="4">
    <source>
        <dbReference type="ARBA" id="ARBA00022842"/>
    </source>
</evidence>
<reference evidence="6 7" key="1">
    <citation type="submission" date="2018-11" db="EMBL/GenBank/DDBJ databases">
        <title>Genomes From Bacteria Associated with the Canine Oral Cavity: a Test Case for Automated Genome-Based Taxonomic Assignment.</title>
        <authorList>
            <person name="Coil D.A."/>
            <person name="Jospin G."/>
            <person name="Darling A.E."/>
            <person name="Wallis C."/>
            <person name="Davis I.J."/>
            <person name="Harris S."/>
            <person name="Eisen J.A."/>
            <person name="Holcombe L.J."/>
            <person name="O'Flynn C."/>
        </authorList>
    </citation>
    <scope>NUCLEOTIDE SEQUENCE [LARGE SCALE GENOMIC DNA]</scope>
    <source>
        <strain evidence="6 7">OH2822_COT-296</strain>
    </source>
</reference>
<organism evidence="6 7">
    <name type="scientific">Arachnia propionica</name>
    <dbReference type="NCBI Taxonomy" id="1750"/>
    <lineage>
        <taxon>Bacteria</taxon>
        <taxon>Bacillati</taxon>
        <taxon>Actinomycetota</taxon>
        <taxon>Actinomycetes</taxon>
        <taxon>Propionibacteriales</taxon>
        <taxon>Propionibacteriaceae</taxon>
        <taxon>Arachnia</taxon>
    </lineage>
</organism>
<evidence type="ECO:0000259" key="5">
    <source>
        <dbReference type="Pfam" id="PF01850"/>
    </source>
</evidence>
<sequence>MSSAERTWFVDSSVLLRAIADNSVAAREWFEAAYAAGDRFVGSRMLELEVLRVVKNAGLSTDVACEYLDEFALVAVTDDLIDEAIALDPVLGSADSVHVASALRLGAAHVTVVTHDAQMARAAAALGFVVFDPVSDDPGRTPVVQGP</sequence>
<evidence type="ECO:0000256" key="2">
    <source>
        <dbReference type="ARBA" id="ARBA00022723"/>
    </source>
</evidence>
<name>A0A3P1WVQ0_9ACTN</name>
<keyword evidence="3" id="KW-0378">Hydrolase</keyword>
<dbReference type="GO" id="GO:0046872">
    <property type="term" value="F:metal ion binding"/>
    <property type="evidence" value="ECO:0007669"/>
    <property type="project" value="UniProtKB-KW"/>
</dbReference>
<dbReference type="Proteomes" id="UP000280935">
    <property type="component" value="Unassembled WGS sequence"/>
</dbReference>
<proteinExistence type="predicted"/>
<evidence type="ECO:0000256" key="1">
    <source>
        <dbReference type="ARBA" id="ARBA00022722"/>
    </source>
</evidence>